<evidence type="ECO:0000313" key="5">
    <source>
        <dbReference type="Proteomes" id="UP000245412"/>
    </source>
</evidence>
<dbReference type="PROSITE" id="PS51781">
    <property type="entry name" value="SH3B"/>
    <property type="match status" value="1"/>
</dbReference>
<keyword evidence="2" id="KW-0812">Transmembrane</keyword>
<feature type="compositionally biased region" description="Low complexity" evidence="1">
    <location>
        <begin position="320"/>
        <end position="333"/>
    </location>
</feature>
<reference evidence="4 5" key="1">
    <citation type="submission" date="2018-05" db="EMBL/GenBank/DDBJ databases">
        <authorList>
            <person name="Goeker M."/>
            <person name="Huntemann M."/>
            <person name="Clum A."/>
            <person name="Pillay M."/>
            <person name="Palaniappan K."/>
            <person name="Varghese N."/>
            <person name="Mikhailova N."/>
            <person name="Stamatis D."/>
            <person name="Reddy T."/>
            <person name="Daum C."/>
            <person name="Shapiro N."/>
            <person name="Ivanova N."/>
            <person name="Kyrpides N."/>
            <person name="Woyke T."/>
        </authorList>
    </citation>
    <scope>NUCLEOTIDE SEQUENCE [LARGE SCALE GENOMIC DNA]</scope>
    <source>
        <strain evidence="4 5">DSM 26524</strain>
    </source>
</reference>
<feature type="domain" description="SH3b" evidence="3">
    <location>
        <begin position="241"/>
        <end position="306"/>
    </location>
</feature>
<dbReference type="Gene3D" id="2.30.30.40">
    <property type="entry name" value="SH3 Domains"/>
    <property type="match status" value="1"/>
</dbReference>
<gene>
    <name evidence="4" type="ORF">C7383_103239</name>
</gene>
<accession>A0AB73T6T3</accession>
<dbReference type="InterPro" id="IPR003646">
    <property type="entry name" value="SH3-like_bac-type"/>
</dbReference>
<dbReference type="RefSeq" id="WP_109625497.1">
    <property type="nucleotide sequence ID" value="NZ_CABJAT010000007.1"/>
</dbReference>
<keyword evidence="2" id="KW-0472">Membrane</keyword>
<dbReference type="EMBL" id="QGGY01000003">
    <property type="protein sequence ID" value="PWJ77394.1"/>
    <property type="molecule type" value="Genomic_DNA"/>
</dbReference>
<evidence type="ECO:0000256" key="2">
    <source>
        <dbReference type="SAM" id="Phobius"/>
    </source>
</evidence>
<dbReference type="Proteomes" id="UP000245412">
    <property type="component" value="Unassembled WGS sequence"/>
</dbReference>
<feature type="transmembrane region" description="Helical" evidence="2">
    <location>
        <begin position="12"/>
        <end position="32"/>
    </location>
</feature>
<feature type="region of interest" description="Disordered" evidence="1">
    <location>
        <begin position="303"/>
        <end position="333"/>
    </location>
</feature>
<keyword evidence="2" id="KW-1133">Transmembrane helix</keyword>
<evidence type="ECO:0000259" key="3">
    <source>
        <dbReference type="PROSITE" id="PS51781"/>
    </source>
</evidence>
<evidence type="ECO:0000313" key="4">
    <source>
        <dbReference type="EMBL" id="PWJ77394.1"/>
    </source>
</evidence>
<protein>
    <submittedName>
        <fullName evidence="4">SH3 domain-containing protein</fullName>
    </submittedName>
</protein>
<dbReference type="SMART" id="SM00287">
    <property type="entry name" value="SH3b"/>
    <property type="match status" value="1"/>
</dbReference>
<keyword evidence="5" id="KW-1185">Reference proteome</keyword>
<dbReference type="AlphaFoldDB" id="A0AB73T6T3"/>
<comment type="caution">
    <text evidence="4">The sequence shown here is derived from an EMBL/GenBank/DDBJ whole genome shotgun (WGS) entry which is preliminary data.</text>
</comment>
<dbReference type="Pfam" id="PF08239">
    <property type="entry name" value="SH3_3"/>
    <property type="match status" value="1"/>
</dbReference>
<sequence>MGNFREWLSDNLRYILLGLAIILILVAAIFAVKLVNKLNSDTPAETQKETQPVIAETNAQSETSVQVPALEQNVPAVLELMQQYYAAVSSKDIELLKTFVENLDEEQQQDILNDNYIESYSNITTYSKKGLADGSYVVYTYYDGKITGIDTLVPSLTAFYVKTDESGKLYVADRNADPDAEAFLEKTNAEQDVVTLIEDAKQKYDAAEASDPALKKFMDDLAVPETQSGANIPDSSDAGVEVNRVVTANTVCNVREDSTEDSEIIGMLNTGDSVTRVRTLDNGWSEIRYEGGRTGYVMSDFLTDSKDNANGSGDDGSSGDGADAPSDDGNTGE</sequence>
<evidence type="ECO:0000256" key="1">
    <source>
        <dbReference type="SAM" id="MobiDB-lite"/>
    </source>
</evidence>
<name>A0AB73T6T3_9FIRM</name>
<proteinExistence type="predicted"/>
<organism evidence="4 5">
    <name type="scientific">Murimonas intestini</name>
    <dbReference type="NCBI Taxonomy" id="1337051"/>
    <lineage>
        <taxon>Bacteria</taxon>
        <taxon>Bacillati</taxon>
        <taxon>Bacillota</taxon>
        <taxon>Clostridia</taxon>
        <taxon>Lachnospirales</taxon>
        <taxon>Lachnospiraceae</taxon>
        <taxon>Murimonas</taxon>
    </lineage>
</organism>